<dbReference type="GO" id="GO:0030008">
    <property type="term" value="C:TRAPP complex"/>
    <property type="evidence" value="ECO:0007669"/>
    <property type="project" value="TreeGrafter"/>
</dbReference>
<dbReference type="Gene3D" id="3.30.1380.20">
    <property type="entry name" value="Trafficking protein particle complex subunit 3"/>
    <property type="match status" value="1"/>
</dbReference>
<sequence length="252" mass="27915">MAWTMRPTCVALDARDEQARYASIARRMESYALPPTTAPSTSSSNTTIGTADTKAWADSAPQMFDRACTTLLWTEMARTLAASTSYQTRRANDLVSQLQLHDPGPHLPPPLSTSDEAEMARSRMAAVGRHVGANLIERLTRDRARLTDALDRVKFICKDLWMTVWEKQMDNLRTNHRGVFVLQDHGLRSLSSLRASDASQSYVTMHLAYAEGLIHGALERLGVTAHVQAEMDTFPGCAFHIRLVQPSPSSTS</sequence>
<dbReference type="EMBL" id="LGAV01000010">
    <property type="protein sequence ID" value="KOS12674.1"/>
    <property type="molecule type" value="Genomic_DNA"/>
</dbReference>
<dbReference type="VEuPathDB" id="FungiDB:Malapachy_0385"/>
<evidence type="ECO:0000313" key="3">
    <source>
        <dbReference type="EMBL" id="KOS12674.1"/>
    </source>
</evidence>
<comment type="similarity">
    <text evidence="1">Belongs to the TRAPP small subunits family. BET3 subfamily.</text>
</comment>
<name>A0A0M8MR61_9BASI</name>
<dbReference type="AlphaFoldDB" id="A0A0M8MR61"/>
<dbReference type="Proteomes" id="UP000037751">
    <property type="component" value="Unassembled WGS sequence"/>
</dbReference>
<dbReference type="GO" id="GO:0006888">
    <property type="term" value="P:endoplasmic reticulum to Golgi vesicle-mediated transport"/>
    <property type="evidence" value="ECO:0007669"/>
    <property type="project" value="TreeGrafter"/>
</dbReference>
<reference evidence="3 4" key="1">
    <citation type="submission" date="2015-07" db="EMBL/GenBank/DDBJ databases">
        <title>Draft Genome Sequence of Malassezia furfur CBS1878 and Malassezia pachydermatis CBS1879.</title>
        <authorList>
            <person name="Triana S."/>
            <person name="Ohm R."/>
            <person name="Gonzalez A."/>
            <person name="DeCock H."/>
            <person name="Restrepo S."/>
            <person name="Celis A."/>
        </authorList>
    </citation>
    <scope>NUCLEOTIDE SEQUENCE [LARGE SCALE GENOMIC DNA]</scope>
    <source>
        <strain evidence="3 4">CBS 1879</strain>
    </source>
</reference>
<dbReference type="OrthoDB" id="941624at2759"/>
<dbReference type="GO" id="GO:0005801">
    <property type="term" value="C:cis-Golgi network"/>
    <property type="evidence" value="ECO:0007669"/>
    <property type="project" value="TreeGrafter"/>
</dbReference>
<dbReference type="CDD" id="cd14944">
    <property type="entry name" value="TRAPPC6A_Trs33"/>
    <property type="match status" value="1"/>
</dbReference>
<proteinExistence type="inferred from homology"/>
<dbReference type="GeneID" id="28726781"/>
<dbReference type="STRING" id="77020.A0A0M8MR61"/>
<accession>A0A0M8MR61</accession>
<evidence type="ECO:0000313" key="4">
    <source>
        <dbReference type="Proteomes" id="UP000037751"/>
    </source>
</evidence>
<keyword evidence="4" id="KW-1185">Reference proteome</keyword>
<evidence type="ECO:0008006" key="5">
    <source>
        <dbReference type="Google" id="ProtNLM"/>
    </source>
</evidence>
<dbReference type="InterPro" id="IPR037992">
    <property type="entry name" value="TRAPPC6/Trs33"/>
</dbReference>
<protein>
    <recommendedName>
        <fullName evidence="5">Transport protein particle component</fullName>
    </recommendedName>
</protein>
<dbReference type="Pfam" id="PF04051">
    <property type="entry name" value="TRAPP"/>
    <property type="match status" value="1"/>
</dbReference>
<dbReference type="InterPro" id="IPR024096">
    <property type="entry name" value="NO_sig/Golgi_transp_ligand-bd"/>
</dbReference>
<feature type="region of interest" description="Disordered" evidence="2">
    <location>
        <begin position="99"/>
        <end position="118"/>
    </location>
</feature>
<dbReference type="RefSeq" id="XP_017990306.1">
    <property type="nucleotide sequence ID" value="XM_018134906.1"/>
</dbReference>
<dbReference type="GO" id="GO:0005802">
    <property type="term" value="C:trans-Golgi network"/>
    <property type="evidence" value="ECO:0007669"/>
    <property type="project" value="TreeGrafter"/>
</dbReference>
<dbReference type="InterPro" id="IPR007194">
    <property type="entry name" value="TRAPP_component"/>
</dbReference>
<dbReference type="PANTHER" id="PTHR12817">
    <property type="entry name" value="TRAFFICKING PROTEIN PARTICLE COMPLEX SUBUNIT 6B"/>
    <property type="match status" value="1"/>
</dbReference>
<comment type="caution">
    <text evidence="3">The sequence shown here is derived from an EMBL/GenBank/DDBJ whole genome shotgun (WGS) entry which is preliminary data.</text>
</comment>
<organism evidence="3 4">
    <name type="scientific">Malassezia pachydermatis</name>
    <dbReference type="NCBI Taxonomy" id="77020"/>
    <lineage>
        <taxon>Eukaryota</taxon>
        <taxon>Fungi</taxon>
        <taxon>Dikarya</taxon>
        <taxon>Basidiomycota</taxon>
        <taxon>Ustilaginomycotina</taxon>
        <taxon>Malasseziomycetes</taxon>
        <taxon>Malasseziales</taxon>
        <taxon>Malasseziaceae</taxon>
        <taxon>Malassezia</taxon>
    </lineage>
</organism>
<gene>
    <name evidence="3" type="ORF">Malapachy_0385</name>
</gene>
<dbReference type="SUPFAM" id="SSF111126">
    <property type="entry name" value="Ligand-binding domain in the NO signalling and Golgi transport"/>
    <property type="match status" value="1"/>
</dbReference>
<evidence type="ECO:0000256" key="1">
    <source>
        <dbReference type="ARBA" id="ARBA00006218"/>
    </source>
</evidence>
<evidence type="ECO:0000256" key="2">
    <source>
        <dbReference type="SAM" id="MobiDB-lite"/>
    </source>
</evidence>
<dbReference type="PANTHER" id="PTHR12817:SF0">
    <property type="entry name" value="GEO08327P1"/>
    <property type="match status" value="1"/>
</dbReference>